<dbReference type="AlphaFoldDB" id="A0A2P2PVU8"/>
<protein>
    <submittedName>
        <fullName evidence="1">Uncharacterized protein</fullName>
    </submittedName>
</protein>
<sequence>MSLRCFKSPQYRLQSPKLTRHIHHNMNNNIDSFNIQLCLSTKD</sequence>
<reference evidence="1" key="1">
    <citation type="submission" date="2018-02" db="EMBL/GenBank/DDBJ databases">
        <title>Rhizophora mucronata_Transcriptome.</title>
        <authorList>
            <person name="Meera S.P."/>
            <person name="Sreeshan A."/>
            <person name="Augustine A."/>
        </authorList>
    </citation>
    <scope>NUCLEOTIDE SEQUENCE</scope>
    <source>
        <tissue evidence="1">Leaf</tissue>
    </source>
</reference>
<organism evidence="1">
    <name type="scientific">Rhizophora mucronata</name>
    <name type="common">Asiatic mangrove</name>
    <dbReference type="NCBI Taxonomy" id="61149"/>
    <lineage>
        <taxon>Eukaryota</taxon>
        <taxon>Viridiplantae</taxon>
        <taxon>Streptophyta</taxon>
        <taxon>Embryophyta</taxon>
        <taxon>Tracheophyta</taxon>
        <taxon>Spermatophyta</taxon>
        <taxon>Magnoliopsida</taxon>
        <taxon>eudicotyledons</taxon>
        <taxon>Gunneridae</taxon>
        <taxon>Pentapetalae</taxon>
        <taxon>rosids</taxon>
        <taxon>fabids</taxon>
        <taxon>Malpighiales</taxon>
        <taxon>Rhizophoraceae</taxon>
        <taxon>Rhizophora</taxon>
    </lineage>
</organism>
<name>A0A2P2PVU8_RHIMU</name>
<dbReference type="EMBL" id="GGEC01078341">
    <property type="protein sequence ID" value="MBX58825.1"/>
    <property type="molecule type" value="Transcribed_RNA"/>
</dbReference>
<proteinExistence type="predicted"/>
<accession>A0A2P2PVU8</accession>
<evidence type="ECO:0000313" key="1">
    <source>
        <dbReference type="EMBL" id="MBX58825.1"/>
    </source>
</evidence>